<sequence>MDLSDNISAVGDATGAVLIIVENLPVPADRRVWQEATALHQAGYTVSVICPKGKGYDKAYEQIDGVHIYRHRRGVEGSSAVTYLFEYAVALFWEFVLSLKVAYRHGFDVLHACNPPDLIFLIGIFYKFFFGKKFLFDQHDPAPELYEVKFGRQDFFYSLLLLLERWTFRSADGGLATNLTLKQQAVKRGGMPPDRVWIVRSVPDLGRFTQAKPELSVRRTFRYLVGYVGMIAEQDGVDLLVKAMEHIVKHLHRTDIACLIIGDGPEAGRLRTLTGELGITDNVEFAGYISGDPLPAMLAACDIGVVPDPPNACNVVMSMIKVFEYMAIGLPFVLFDLPQARRDAGDAAVVVGKPTAQALGEGIVALLEDEAGRERMRNYGRERAYGEFQWEIEKRSLLAAYATLVPRRARNAGSAADTDAR</sequence>
<dbReference type="AlphaFoldDB" id="A0AB39XHV7"/>
<dbReference type="InterPro" id="IPR050194">
    <property type="entry name" value="Glycosyltransferase_grp1"/>
</dbReference>
<protein>
    <submittedName>
        <fullName evidence="2">Glycosyltransferase family 4 protein</fullName>
    </submittedName>
</protein>
<reference evidence="2" key="1">
    <citation type="submission" date="2024-08" db="EMBL/GenBank/DDBJ databases">
        <authorList>
            <person name="Chaddad Z."/>
            <person name="Lamrabet M."/>
            <person name="Bouhnik O."/>
            <person name="Alami S."/>
            <person name="Wipf D."/>
            <person name="Courty P.E."/>
            <person name="Missbah El Idrissi M."/>
        </authorList>
    </citation>
    <scope>NUCLEOTIDE SEQUENCE</scope>
    <source>
        <strain evidence="2">LLZ17</strain>
    </source>
</reference>
<feature type="domain" description="Glycosyltransferase subfamily 4-like N-terminal" evidence="1">
    <location>
        <begin position="30"/>
        <end position="199"/>
    </location>
</feature>
<dbReference type="Pfam" id="PF13692">
    <property type="entry name" value="Glyco_trans_1_4"/>
    <property type="match status" value="1"/>
</dbReference>
<dbReference type="Gene3D" id="3.40.50.2000">
    <property type="entry name" value="Glycogen Phosphorylase B"/>
    <property type="match status" value="2"/>
</dbReference>
<proteinExistence type="predicted"/>
<organism evidence="2">
    <name type="scientific">Bradyrhizobium sp. LLZ17</name>
    <dbReference type="NCBI Taxonomy" id="3239388"/>
    <lineage>
        <taxon>Bacteria</taxon>
        <taxon>Pseudomonadati</taxon>
        <taxon>Pseudomonadota</taxon>
        <taxon>Alphaproteobacteria</taxon>
        <taxon>Hyphomicrobiales</taxon>
        <taxon>Nitrobacteraceae</taxon>
        <taxon>Bradyrhizobium</taxon>
    </lineage>
</organism>
<dbReference type="PANTHER" id="PTHR45947:SF3">
    <property type="entry name" value="SULFOQUINOVOSYL TRANSFERASE SQD2"/>
    <property type="match status" value="1"/>
</dbReference>
<evidence type="ECO:0000313" key="2">
    <source>
        <dbReference type="EMBL" id="XDV57544.1"/>
    </source>
</evidence>
<dbReference type="InterPro" id="IPR028098">
    <property type="entry name" value="Glyco_trans_4-like_N"/>
</dbReference>
<dbReference type="RefSeq" id="WP_369721965.1">
    <property type="nucleotide sequence ID" value="NZ_CP165734.1"/>
</dbReference>
<accession>A0AB39XHV7</accession>
<dbReference type="SUPFAM" id="SSF53756">
    <property type="entry name" value="UDP-Glycosyltransferase/glycogen phosphorylase"/>
    <property type="match status" value="1"/>
</dbReference>
<gene>
    <name evidence="2" type="ORF">AB8Z38_34310</name>
</gene>
<dbReference type="EMBL" id="CP165734">
    <property type="protein sequence ID" value="XDV57544.1"/>
    <property type="molecule type" value="Genomic_DNA"/>
</dbReference>
<evidence type="ECO:0000259" key="1">
    <source>
        <dbReference type="Pfam" id="PF13439"/>
    </source>
</evidence>
<dbReference type="CDD" id="cd03794">
    <property type="entry name" value="GT4_WbuB-like"/>
    <property type="match status" value="1"/>
</dbReference>
<dbReference type="PANTHER" id="PTHR45947">
    <property type="entry name" value="SULFOQUINOVOSYL TRANSFERASE SQD2"/>
    <property type="match status" value="1"/>
</dbReference>
<dbReference type="Pfam" id="PF13439">
    <property type="entry name" value="Glyco_transf_4"/>
    <property type="match status" value="1"/>
</dbReference>
<name>A0AB39XHV7_9BRAD</name>
<dbReference type="GO" id="GO:0016757">
    <property type="term" value="F:glycosyltransferase activity"/>
    <property type="evidence" value="ECO:0007669"/>
    <property type="project" value="TreeGrafter"/>
</dbReference>